<evidence type="ECO:0000313" key="3">
    <source>
        <dbReference type="Proteomes" id="UP000001072"/>
    </source>
</evidence>
<dbReference type="RefSeq" id="XP_007407742.1">
    <property type="nucleotide sequence ID" value="XM_007407680.1"/>
</dbReference>
<dbReference type="HOGENOM" id="CLU_020173_0_0_1"/>
<dbReference type="InParanoid" id="F4RF85"/>
<reference evidence="3" key="1">
    <citation type="journal article" date="2011" name="Proc. Natl. Acad. Sci. U.S.A.">
        <title>Obligate biotrophy features unraveled by the genomic analysis of rust fungi.</title>
        <authorList>
            <person name="Duplessis S."/>
            <person name="Cuomo C.A."/>
            <person name="Lin Y.-C."/>
            <person name="Aerts A."/>
            <person name="Tisserant E."/>
            <person name="Veneault-Fourrey C."/>
            <person name="Joly D.L."/>
            <person name="Hacquard S."/>
            <person name="Amselem J."/>
            <person name="Cantarel B.L."/>
            <person name="Chiu R."/>
            <person name="Coutinho P.M."/>
            <person name="Feau N."/>
            <person name="Field M."/>
            <person name="Frey P."/>
            <person name="Gelhaye E."/>
            <person name="Goldberg J."/>
            <person name="Grabherr M.G."/>
            <person name="Kodira C.D."/>
            <person name="Kohler A."/>
            <person name="Kuees U."/>
            <person name="Lindquist E.A."/>
            <person name="Lucas S.M."/>
            <person name="Mago R."/>
            <person name="Mauceli E."/>
            <person name="Morin E."/>
            <person name="Murat C."/>
            <person name="Pangilinan J.L."/>
            <person name="Park R."/>
            <person name="Pearson M."/>
            <person name="Quesneville H."/>
            <person name="Rouhier N."/>
            <person name="Sakthikumar S."/>
            <person name="Salamov A.A."/>
            <person name="Schmutz J."/>
            <person name="Selles B."/>
            <person name="Shapiro H."/>
            <person name="Tanguay P."/>
            <person name="Tuskan G.A."/>
            <person name="Henrissat B."/>
            <person name="Van de Peer Y."/>
            <person name="Rouze P."/>
            <person name="Ellis J.G."/>
            <person name="Dodds P.N."/>
            <person name="Schein J.E."/>
            <person name="Zhong S."/>
            <person name="Hamelin R.C."/>
            <person name="Grigoriev I.V."/>
            <person name="Szabo L.J."/>
            <person name="Martin F."/>
        </authorList>
    </citation>
    <scope>NUCLEOTIDE SEQUENCE [LARGE SCALE GENOMIC DNA]</scope>
    <source>
        <strain evidence="3">98AG31 / pathotype 3-4-7</strain>
    </source>
</reference>
<dbReference type="KEGG" id="mlr:MELLADRAFT_61518"/>
<dbReference type="Proteomes" id="UP000001072">
    <property type="component" value="Unassembled WGS sequence"/>
</dbReference>
<feature type="compositionally biased region" description="Basic and acidic residues" evidence="1">
    <location>
        <begin position="125"/>
        <end position="134"/>
    </location>
</feature>
<keyword evidence="3" id="KW-1185">Reference proteome</keyword>
<evidence type="ECO:0000313" key="2">
    <source>
        <dbReference type="EMBL" id="EGG08768.1"/>
    </source>
</evidence>
<feature type="compositionally biased region" description="Acidic residues" evidence="1">
    <location>
        <begin position="463"/>
        <end position="495"/>
    </location>
</feature>
<feature type="compositionally biased region" description="Polar residues" evidence="1">
    <location>
        <begin position="500"/>
        <end position="517"/>
    </location>
</feature>
<feature type="compositionally biased region" description="Polar residues" evidence="1">
    <location>
        <begin position="98"/>
        <end position="111"/>
    </location>
</feature>
<feature type="compositionally biased region" description="Polar residues" evidence="1">
    <location>
        <begin position="48"/>
        <end position="62"/>
    </location>
</feature>
<feature type="region of interest" description="Disordered" evidence="1">
    <location>
        <begin position="407"/>
        <end position="530"/>
    </location>
</feature>
<dbReference type="EMBL" id="GL883099">
    <property type="protein sequence ID" value="EGG08768.1"/>
    <property type="molecule type" value="Genomic_DNA"/>
</dbReference>
<proteinExistence type="predicted"/>
<dbReference type="AlphaFoldDB" id="F4RF85"/>
<dbReference type="VEuPathDB" id="FungiDB:MELLADRAFT_61518"/>
<feature type="compositionally biased region" description="Low complexity" evidence="1">
    <location>
        <begin position="81"/>
        <end position="97"/>
    </location>
</feature>
<name>F4RF85_MELLP</name>
<protein>
    <submittedName>
        <fullName evidence="2">Uncharacterized protein</fullName>
    </submittedName>
</protein>
<gene>
    <name evidence="2" type="ORF">MELLADRAFT_61518</name>
</gene>
<dbReference type="GeneID" id="18929744"/>
<evidence type="ECO:0000256" key="1">
    <source>
        <dbReference type="SAM" id="MobiDB-lite"/>
    </source>
</evidence>
<accession>F4RF85</accession>
<dbReference type="OrthoDB" id="3056461at2759"/>
<organism evidence="3">
    <name type="scientific">Melampsora larici-populina (strain 98AG31 / pathotype 3-4-7)</name>
    <name type="common">Poplar leaf rust fungus</name>
    <dbReference type="NCBI Taxonomy" id="747676"/>
    <lineage>
        <taxon>Eukaryota</taxon>
        <taxon>Fungi</taxon>
        <taxon>Dikarya</taxon>
        <taxon>Basidiomycota</taxon>
        <taxon>Pucciniomycotina</taxon>
        <taxon>Pucciniomycetes</taxon>
        <taxon>Pucciniales</taxon>
        <taxon>Melampsoraceae</taxon>
        <taxon>Melampsora</taxon>
    </lineage>
</organism>
<feature type="region of interest" description="Disordered" evidence="1">
    <location>
        <begin position="40"/>
        <end position="144"/>
    </location>
</feature>
<sequence length="530" mass="59233">MSENLSDKLKDFIATQLADLKGQVSSKDEDIALLRNQLNEMKMEKKSQPSSSSCKTTATFSEETIHRSKASTSKSSRHSAETPSKSSSKPHSTPTQSRSTPLKTTSRSSKNIKPPTLKRHPCQLQERELEDSVKPVKGAVPQAPDPQTLKEFYSCFTTQSDIESVLANSSSRAIIAQNKIQTLNDNQLTQKAGRETLHLKEIHIMFIHSSLAKLGLRRWGPNLSEATNSLLNSACRISAILAFCQVAAGGAFDTANMEATYINNLRNHHRLEFAKAMKYPKRYLNFLDNIASHSDNEPSKDGHFWIIRKLEYRSKKATVFLRRLDQDIATANPALIKPTQFCTCRVPLLHRKSLFNRPPQRCSLNTLSPAYFNSLPQHLKFTLADTKKFIKKYYDRISAPYTLESVKTSSSLSSSEEDEDLRGKGKAKAKVEGKAKAKAKAKGSNNYDDTDYGTGIGLSNTLGEDEEEAYYQEGEFEDDFLDSDEDKDSEEDEDFDPTKQKTPSSGDESSNKANNQQDDGDKSAMIINDD</sequence>